<gene>
    <name evidence="1" type="ORF">LTY59_06960</name>
</gene>
<keyword evidence="2" id="KW-1185">Reference proteome</keyword>
<protein>
    <submittedName>
        <fullName evidence="1">Uncharacterized protein</fullName>
    </submittedName>
</protein>
<sequence length="91" mass="10362">MLHTYRKTATIQAEQVLGRAEAEHYQLALSCNPMSLDCGEPWFPENGGTGYLNTKEGPMRVHKGDYIATGVDGEYWAIDKDIFERTYERCD</sequence>
<evidence type="ECO:0000313" key="2">
    <source>
        <dbReference type="Proteomes" id="UP001200032"/>
    </source>
</evidence>
<comment type="caution">
    <text evidence="1">The sequence shown here is derived from an EMBL/GenBank/DDBJ whole genome shotgun (WGS) entry which is preliminary data.</text>
</comment>
<name>A0ABS8RDD2_9LACO</name>
<dbReference type="RefSeq" id="WP_231795998.1">
    <property type="nucleotide sequence ID" value="NZ_JAJPDJ010000063.1"/>
</dbReference>
<dbReference type="EMBL" id="JAJPDJ010000063">
    <property type="protein sequence ID" value="MCD7138960.1"/>
    <property type="molecule type" value="Genomic_DNA"/>
</dbReference>
<accession>A0ABS8RDD2</accession>
<evidence type="ECO:0000313" key="1">
    <source>
        <dbReference type="EMBL" id="MCD7138960.1"/>
    </source>
</evidence>
<dbReference type="Proteomes" id="UP001200032">
    <property type="component" value="Unassembled WGS sequence"/>
</dbReference>
<reference evidence="1 2" key="1">
    <citation type="submission" date="2021-12" db="EMBL/GenBank/DDBJ databases">
        <title>A phylogenomic analysis of Limosilactobacillus reuteri reveals ancient and stable evolutionary relationships with rodents and birds and zoonotic transmission to humans.</title>
        <authorList>
            <person name="Li F."/>
            <person name="Li X."/>
            <person name="Cheng C."/>
            <person name="Tollenaar S."/>
            <person name="Zhang J.S."/>
            <person name="Simpson D."/>
            <person name="Tasseva G."/>
            <person name="Perez-Munoz M.E."/>
            <person name="Frese S."/>
            <person name="Gaenzle M.G."/>
            <person name="Walter J."/>
            <person name="Zheng J."/>
        </authorList>
    </citation>
    <scope>NUCLEOTIDE SEQUENCE [LARGE SCALE GENOMIC DNA]</scope>
    <source>
        <strain evidence="1 2">WF-AF5-A</strain>
    </source>
</reference>
<proteinExistence type="predicted"/>
<organism evidence="1 2">
    <name type="scientific">Limosilactobacillus balticus</name>
    <dbReference type="NCBI Taxonomy" id="2759747"/>
    <lineage>
        <taxon>Bacteria</taxon>
        <taxon>Bacillati</taxon>
        <taxon>Bacillota</taxon>
        <taxon>Bacilli</taxon>
        <taxon>Lactobacillales</taxon>
        <taxon>Lactobacillaceae</taxon>
        <taxon>Limosilactobacillus</taxon>
    </lineage>
</organism>